<dbReference type="AlphaFoldDB" id="A0A396JSY1"/>
<sequence>MIHKHPFSIPLLYTPLYGRVFLVISQTLFFNPVTLSIPPLQRETHTLTFFLFPSFSSPAMNHRRHHHLRCH</sequence>
<dbReference type="EMBL" id="PSQE01000001">
    <property type="protein sequence ID" value="RHN79881.1"/>
    <property type="molecule type" value="Genomic_DNA"/>
</dbReference>
<gene>
    <name evidence="1" type="ORF">MtrunA17_Chr1g0182171</name>
</gene>
<evidence type="ECO:0000313" key="2">
    <source>
        <dbReference type="Proteomes" id="UP000265566"/>
    </source>
</evidence>
<comment type="caution">
    <text evidence="1">The sequence shown here is derived from an EMBL/GenBank/DDBJ whole genome shotgun (WGS) entry which is preliminary data.</text>
</comment>
<dbReference type="Gramene" id="rna3732">
    <property type="protein sequence ID" value="RHN79881.1"/>
    <property type="gene ID" value="gene3732"/>
</dbReference>
<proteinExistence type="predicted"/>
<accession>A0A396JSY1</accession>
<name>A0A396JSY1_MEDTR</name>
<dbReference type="Proteomes" id="UP000265566">
    <property type="component" value="Chromosome 1"/>
</dbReference>
<protein>
    <submittedName>
        <fullName evidence="1">Uncharacterized protein</fullName>
    </submittedName>
</protein>
<organism evidence="1 2">
    <name type="scientific">Medicago truncatula</name>
    <name type="common">Barrel medic</name>
    <name type="synonym">Medicago tribuloides</name>
    <dbReference type="NCBI Taxonomy" id="3880"/>
    <lineage>
        <taxon>Eukaryota</taxon>
        <taxon>Viridiplantae</taxon>
        <taxon>Streptophyta</taxon>
        <taxon>Embryophyta</taxon>
        <taxon>Tracheophyta</taxon>
        <taxon>Spermatophyta</taxon>
        <taxon>Magnoliopsida</taxon>
        <taxon>eudicotyledons</taxon>
        <taxon>Gunneridae</taxon>
        <taxon>Pentapetalae</taxon>
        <taxon>rosids</taxon>
        <taxon>fabids</taxon>
        <taxon>Fabales</taxon>
        <taxon>Fabaceae</taxon>
        <taxon>Papilionoideae</taxon>
        <taxon>50 kb inversion clade</taxon>
        <taxon>NPAAA clade</taxon>
        <taxon>Hologalegina</taxon>
        <taxon>IRL clade</taxon>
        <taxon>Trifolieae</taxon>
        <taxon>Medicago</taxon>
    </lineage>
</organism>
<evidence type="ECO:0000313" key="1">
    <source>
        <dbReference type="EMBL" id="RHN79881.1"/>
    </source>
</evidence>
<reference evidence="2" key="1">
    <citation type="journal article" date="2018" name="Nat. Plants">
        <title>Whole-genome landscape of Medicago truncatula symbiotic genes.</title>
        <authorList>
            <person name="Pecrix Y."/>
            <person name="Staton S.E."/>
            <person name="Sallet E."/>
            <person name="Lelandais-Briere C."/>
            <person name="Moreau S."/>
            <person name="Carrere S."/>
            <person name="Blein T."/>
            <person name="Jardinaud M.F."/>
            <person name="Latrasse D."/>
            <person name="Zouine M."/>
            <person name="Zahm M."/>
            <person name="Kreplak J."/>
            <person name="Mayjonade B."/>
            <person name="Satge C."/>
            <person name="Perez M."/>
            <person name="Cauet S."/>
            <person name="Marande W."/>
            <person name="Chantry-Darmon C."/>
            <person name="Lopez-Roques C."/>
            <person name="Bouchez O."/>
            <person name="Berard A."/>
            <person name="Debelle F."/>
            <person name="Munos S."/>
            <person name="Bendahmane A."/>
            <person name="Berges H."/>
            <person name="Niebel A."/>
            <person name="Buitink J."/>
            <person name="Frugier F."/>
            <person name="Benhamed M."/>
            <person name="Crespi M."/>
            <person name="Gouzy J."/>
            <person name="Gamas P."/>
        </authorList>
    </citation>
    <scope>NUCLEOTIDE SEQUENCE [LARGE SCALE GENOMIC DNA]</scope>
    <source>
        <strain evidence="2">cv. Jemalong A17</strain>
    </source>
</reference>